<dbReference type="RefSeq" id="WP_116761977.1">
    <property type="nucleotide sequence ID" value="NZ_QCZH01000005.1"/>
</dbReference>
<dbReference type="InterPro" id="IPR043519">
    <property type="entry name" value="NT_sf"/>
</dbReference>
<reference evidence="2 3" key="1">
    <citation type="submission" date="2018-04" db="EMBL/GenBank/DDBJ databases">
        <title>Flavobacterium sp. nov., isolated from glacier ice.</title>
        <authorList>
            <person name="Liu Q."/>
            <person name="Xin Y.-H."/>
        </authorList>
    </citation>
    <scope>NUCLEOTIDE SEQUENCE [LARGE SCALE GENOMIC DNA]</scope>
    <source>
        <strain evidence="2 3">LB2P30</strain>
    </source>
</reference>
<dbReference type="EMBL" id="QCZH01000005">
    <property type="protein sequence ID" value="PWA09926.1"/>
    <property type="molecule type" value="Genomic_DNA"/>
</dbReference>
<evidence type="ECO:0000313" key="3">
    <source>
        <dbReference type="Proteomes" id="UP000245618"/>
    </source>
</evidence>
<sequence>MILFGLKKEDIDRINNVFAMYEGIESVFIYGSRAKGNFKVGSDIDLTIIENLLTFPMFLEIENKLDDLLLPYKIDLSQKRKITNIDLLSHIDRVGKLFYERENSQEG</sequence>
<name>A0A2U1JXH1_9FLAO</name>
<dbReference type="InterPro" id="IPR041633">
    <property type="entry name" value="Polbeta"/>
</dbReference>
<feature type="domain" description="Polymerase beta nucleotidyltransferase" evidence="1">
    <location>
        <begin position="13"/>
        <end position="102"/>
    </location>
</feature>
<dbReference type="CDD" id="cd05403">
    <property type="entry name" value="NT_KNTase_like"/>
    <property type="match status" value="1"/>
</dbReference>
<accession>A0A2U1JXH1</accession>
<dbReference type="AlphaFoldDB" id="A0A2U1JXH1"/>
<protein>
    <recommendedName>
        <fullName evidence="1">Polymerase beta nucleotidyltransferase domain-containing protein</fullName>
    </recommendedName>
</protein>
<evidence type="ECO:0000259" key="1">
    <source>
        <dbReference type="Pfam" id="PF18765"/>
    </source>
</evidence>
<comment type="caution">
    <text evidence="2">The sequence shown here is derived from an EMBL/GenBank/DDBJ whole genome shotgun (WGS) entry which is preliminary data.</text>
</comment>
<dbReference type="SUPFAM" id="SSF81301">
    <property type="entry name" value="Nucleotidyltransferase"/>
    <property type="match status" value="1"/>
</dbReference>
<organism evidence="2 3">
    <name type="scientific">Flavobacterium laiguense</name>
    <dbReference type="NCBI Taxonomy" id="2169409"/>
    <lineage>
        <taxon>Bacteria</taxon>
        <taxon>Pseudomonadati</taxon>
        <taxon>Bacteroidota</taxon>
        <taxon>Flavobacteriia</taxon>
        <taxon>Flavobacteriales</taxon>
        <taxon>Flavobacteriaceae</taxon>
        <taxon>Flavobacterium</taxon>
    </lineage>
</organism>
<proteinExistence type="predicted"/>
<dbReference type="Proteomes" id="UP000245618">
    <property type="component" value="Unassembled WGS sequence"/>
</dbReference>
<evidence type="ECO:0000313" key="2">
    <source>
        <dbReference type="EMBL" id="PWA09926.1"/>
    </source>
</evidence>
<dbReference type="Gene3D" id="3.30.460.10">
    <property type="entry name" value="Beta Polymerase, domain 2"/>
    <property type="match status" value="1"/>
</dbReference>
<dbReference type="Pfam" id="PF18765">
    <property type="entry name" value="Polbeta"/>
    <property type="match status" value="1"/>
</dbReference>
<keyword evidence="3" id="KW-1185">Reference proteome</keyword>
<dbReference type="OrthoDB" id="9803106at2"/>
<gene>
    <name evidence="2" type="ORF">DB891_07075</name>
</gene>